<dbReference type="PANTHER" id="PTHR33840:SF1">
    <property type="entry name" value="TLE1 PHOSPHOLIPASE DOMAIN-CONTAINING PROTEIN"/>
    <property type="match status" value="1"/>
</dbReference>
<protein>
    <submittedName>
        <fullName evidence="4">DUF2235 domain-containing protein</fullName>
    </submittedName>
</protein>
<dbReference type="Pfam" id="PF22137">
    <property type="entry name" value="T6SS_Tle1-like_C"/>
    <property type="match status" value="1"/>
</dbReference>
<dbReference type="InterPro" id="IPR054388">
    <property type="entry name" value="Tle1-like_C"/>
</dbReference>
<dbReference type="Pfam" id="PF09994">
    <property type="entry name" value="T6SS_Tle1-like_cat"/>
    <property type="match status" value="2"/>
</dbReference>
<proteinExistence type="predicted"/>
<evidence type="ECO:0000259" key="2">
    <source>
        <dbReference type="Pfam" id="PF09994"/>
    </source>
</evidence>
<comment type="caution">
    <text evidence="4">The sequence shown here is derived from an EMBL/GenBank/DDBJ whole genome shotgun (WGS) entry which is preliminary data.</text>
</comment>
<dbReference type="AlphaFoldDB" id="A0A5M9QYX9"/>
<dbReference type="InterPro" id="IPR018712">
    <property type="entry name" value="Tle1-like_cat"/>
</dbReference>
<feature type="domain" description="T6SS Phospholipase effector Tle1-like catalytic" evidence="2">
    <location>
        <begin position="251"/>
        <end position="387"/>
    </location>
</feature>
<dbReference type="Proteomes" id="UP000322181">
    <property type="component" value="Unassembled WGS sequence"/>
</dbReference>
<reference evidence="4 5" key="1">
    <citation type="submission" date="2019-09" db="EMBL/GenBank/DDBJ databases">
        <title>Draft genome sequence of various Type strains from the CCUG.</title>
        <authorList>
            <person name="Pineiro-Iglesias B."/>
            <person name="Tunovic T."/>
            <person name="Unosson C."/>
            <person name="Inganas E."/>
            <person name="Ohlen M."/>
            <person name="Cardew S."/>
            <person name="Jensie-Markopoulos S."/>
            <person name="Salva-Serra F."/>
            <person name="Jaen-Luchoro D."/>
            <person name="Karlsson R."/>
            <person name="Svensson-Stadler L."/>
            <person name="Chun J."/>
            <person name="Moore E."/>
        </authorList>
    </citation>
    <scope>NUCLEOTIDE SEQUENCE [LARGE SCALE GENOMIC DNA]</scope>
    <source>
        <strain evidence="4 5">CCUG 53682T</strain>
    </source>
</reference>
<evidence type="ECO:0000256" key="1">
    <source>
        <dbReference type="SAM" id="Coils"/>
    </source>
</evidence>
<feature type="domain" description="T6SS Phospholipase effector Tle1-like C-terminal" evidence="3">
    <location>
        <begin position="431"/>
        <end position="785"/>
    </location>
</feature>
<dbReference type="PANTHER" id="PTHR33840">
    <property type="match status" value="1"/>
</dbReference>
<name>A0A5M9QYX9_9GAMM</name>
<evidence type="ECO:0000313" key="5">
    <source>
        <dbReference type="Proteomes" id="UP000322181"/>
    </source>
</evidence>
<keyword evidence="1" id="KW-0175">Coiled coil</keyword>
<evidence type="ECO:0000259" key="3">
    <source>
        <dbReference type="Pfam" id="PF22137"/>
    </source>
</evidence>
<gene>
    <name evidence="4" type="ORF">F4V73_16770</name>
</gene>
<organism evidence="4 5">
    <name type="scientific">Morganella psychrotolerans</name>
    <dbReference type="NCBI Taxonomy" id="368603"/>
    <lineage>
        <taxon>Bacteria</taxon>
        <taxon>Pseudomonadati</taxon>
        <taxon>Pseudomonadota</taxon>
        <taxon>Gammaproteobacteria</taxon>
        <taxon>Enterobacterales</taxon>
        <taxon>Morganellaceae</taxon>
        <taxon>Morganella</taxon>
    </lineage>
</organism>
<sequence>MSKIIQSVWGPAEFPEKGRLKLSRLQIENNYKLRQKEKKRLHEDINSKHQTRMLPPCCKTLYISFFFDGTNNNKHNDLDIAKPLHPTNIARLFEATYADENNTQIKEREYFKHYIPGVGTSFPEIQEYDYSGRGLAFATGGENRINWALLMFVDSLCVSAGEEKLELKVLRESLDSMKTCWPIEGKNRRRQAINTLLSKNNIAEKLQAKPKAVAVKLYIYGFSRGAAEARTFTNWLTQLFDTPENSTLPAQTLLNIPVSVEFLGILDTVPSVGIVHLAPGFTGHFDWACGTQQLPDEAVFPGFVRCCRHFIAAHEQRLCFPLDTVRRPAVKSDDGEEACYYPGIAKEVIYPGVHSDVGGGYPANDQGKAREGDAFILSQIVLHDMYSEAFKAGAPLMVIDIQDIPVNNNKPMVYPMEPKTDRLFRINPEIISRFNAWRTTLGLDNTGDAPVEYEVCDLSLSLEKAVDVQMAWMTAWRIDRYANGTYANQQFYKNIMDTSGETKQEWSADDIKNNKAEYDALMNRKKALRKRAAELGREGAGAPVYDDNGEVVMWEDENGGEVYASFTSDELAGPPVFESKRDGTQISEAATEFRHDYFDEIREHKGWYDFPVDTLLKYPMYLLNSDDERIEYEKMKQAAESIYKKRKGFPVINNETQALICALYDDQIHDSRAWFMHFELGTREPWAGYFRYRMIYAGSETNKSLTLISYAGQLVGIATLTGGIIYTVKQRNLKGILGGVAGTWGALALEYQVVDIATGIALPFMDNAPELLQPSTDHSFVAQATQAQALFNNTQGIIDNLTNIINPDSILKIA</sequence>
<feature type="domain" description="T6SS Phospholipase effector Tle1-like catalytic" evidence="2">
    <location>
        <begin position="66"/>
        <end position="237"/>
    </location>
</feature>
<accession>A0A5M9QYX9</accession>
<dbReference type="RefSeq" id="WP_150385096.1">
    <property type="nucleotide sequence ID" value="NZ_BAAAFS010000002.1"/>
</dbReference>
<dbReference type="EMBL" id="VXKB01000006">
    <property type="protein sequence ID" value="KAA8713588.1"/>
    <property type="molecule type" value="Genomic_DNA"/>
</dbReference>
<evidence type="ECO:0000313" key="4">
    <source>
        <dbReference type="EMBL" id="KAA8713588.1"/>
    </source>
</evidence>
<feature type="coiled-coil region" evidence="1">
    <location>
        <begin position="511"/>
        <end position="538"/>
    </location>
</feature>